<proteinExistence type="inferred from homology"/>
<sequence>MNWRDLPSLSALRAFEAAARLGSFSAAARELNVTHAAVAQHVRALEDHFATPLMSRTGNAMTVTPEGQPLARALTDGFGMIATASQDLMDRGSTRAIRVALTPSFATNWLMPRLARFWSAHPEVQLELIPGARMVDLRSEAVDLAIRYGRGPWPGVDQEPLVRAAHTVLGAPSRFGKRAIGNLRELAGETFLIDGLRSEETLWTRANGLDLDNEKVLTFETAQMVLEAAKAGIGIAILPMPIVASDVAEGRLTALMTESERESSIAYHIITRPGTVMPARDTFVRWLRSEAAAG</sequence>
<evidence type="ECO:0000313" key="7">
    <source>
        <dbReference type="Proteomes" id="UP000326554"/>
    </source>
</evidence>
<feature type="domain" description="HTH lysR-type" evidence="5">
    <location>
        <begin position="7"/>
        <end position="64"/>
    </location>
</feature>
<organism evidence="6 7">
    <name type="scientific">Histidinibacterium aquaticum</name>
    <dbReference type="NCBI Taxonomy" id="2613962"/>
    <lineage>
        <taxon>Bacteria</taxon>
        <taxon>Pseudomonadati</taxon>
        <taxon>Pseudomonadota</taxon>
        <taxon>Alphaproteobacteria</taxon>
        <taxon>Rhodobacterales</taxon>
        <taxon>Paracoccaceae</taxon>
        <taxon>Histidinibacterium</taxon>
    </lineage>
</organism>
<evidence type="ECO:0000313" key="6">
    <source>
        <dbReference type="EMBL" id="KAA9006798.1"/>
    </source>
</evidence>
<evidence type="ECO:0000259" key="5">
    <source>
        <dbReference type="PROSITE" id="PS50931"/>
    </source>
</evidence>
<evidence type="ECO:0000256" key="2">
    <source>
        <dbReference type="ARBA" id="ARBA00023015"/>
    </source>
</evidence>
<accession>A0A5J5GGE1</accession>
<keyword evidence="3" id="KW-0238">DNA-binding</keyword>
<dbReference type="Proteomes" id="UP000326554">
    <property type="component" value="Unassembled WGS sequence"/>
</dbReference>
<dbReference type="Gene3D" id="1.10.10.10">
    <property type="entry name" value="Winged helix-like DNA-binding domain superfamily/Winged helix DNA-binding domain"/>
    <property type="match status" value="1"/>
</dbReference>
<reference evidence="6 7" key="1">
    <citation type="submission" date="2019-09" db="EMBL/GenBank/DDBJ databases">
        <authorList>
            <person name="Park J.-S."/>
            <person name="Choi H.-J."/>
        </authorList>
    </citation>
    <scope>NUCLEOTIDE SEQUENCE [LARGE SCALE GENOMIC DNA]</scope>
    <source>
        <strain evidence="6 7">176SS1-4</strain>
    </source>
</reference>
<keyword evidence="7" id="KW-1185">Reference proteome</keyword>
<dbReference type="InterPro" id="IPR058163">
    <property type="entry name" value="LysR-type_TF_proteobact-type"/>
</dbReference>
<dbReference type="PRINTS" id="PR00039">
    <property type="entry name" value="HTHLYSR"/>
</dbReference>
<dbReference type="Pfam" id="PF03466">
    <property type="entry name" value="LysR_substrate"/>
    <property type="match status" value="1"/>
</dbReference>
<dbReference type="PANTHER" id="PTHR30537:SF74">
    <property type="entry name" value="HTH-TYPE TRANSCRIPTIONAL REGULATOR TRPI"/>
    <property type="match status" value="1"/>
</dbReference>
<name>A0A5J5GGE1_9RHOB</name>
<dbReference type="InterPro" id="IPR000847">
    <property type="entry name" value="LysR_HTH_N"/>
</dbReference>
<keyword evidence="4" id="KW-0804">Transcription</keyword>
<dbReference type="GO" id="GO:0006351">
    <property type="term" value="P:DNA-templated transcription"/>
    <property type="evidence" value="ECO:0007669"/>
    <property type="project" value="TreeGrafter"/>
</dbReference>
<dbReference type="SUPFAM" id="SSF46785">
    <property type="entry name" value="Winged helix' DNA-binding domain"/>
    <property type="match status" value="1"/>
</dbReference>
<evidence type="ECO:0000256" key="3">
    <source>
        <dbReference type="ARBA" id="ARBA00023125"/>
    </source>
</evidence>
<comment type="caution">
    <text evidence="6">The sequence shown here is derived from an EMBL/GenBank/DDBJ whole genome shotgun (WGS) entry which is preliminary data.</text>
</comment>
<dbReference type="PROSITE" id="PS50931">
    <property type="entry name" value="HTH_LYSR"/>
    <property type="match status" value="1"/>
</dbReference>
<comment type="similarity">
    <text evidence="1">Belongs to the LysR transcriptional regulatory family.</text>
</comment>
<protein>
    <submittedName>
        <fullName evidence="6">LysR family transcriptional regulator</fullName>
    </submittedName>
</protein>
<dbReference type="GO" id="GO:0003700">
    <property type="term" value="F:DNA-binding transcription factor activity"/>
    <property type="evidence" value="ECO:0007669"/>
    <property type="project" value="InterPro"/>
</dbReference>
<dbReference type="InterPro" id="IPR036388">
    <property type="entry name" value="WH-like_DNA-bd_sf"/>
</dbReference>
<dbReference type="Pfam" id="PF00126">
    <property type="entry name" value="HTH_1"/>
    <property type="match status" value="1"/>
</dbReference>
<dbReference type="Gene3D" id="3.40.190.10">
    <property type="entry name" value="Periplasmic binding protein-like II"/>
    <property type="match status" value="2"/>
</dbReference>
<evidence type="ECO:0000256" key="1">
    <source>
        <dbReference type="ARBA" id="ARBA00009437"/>
    </source>
</evidence>
<dbReference type="SUPFAM" id="SSF53850">
    <property type="entry name" value="Periplasmic binding protein-like II"/>
    <property type="match status" value="1"/>
</dbReference>
<dbReference type="EMBL" id="VYQE01000004">
    <property type="protein sequence ID" value="KAA9006798.1"/>
    <property type="molecule type" value="Genomic_DNA"/>
</dbReference>
<dbReference type="InterPro" id="IPR005119">
    <property type="entry name" value="LysR_subst-bd"/>
</dbReference>
<keyword evidence="2" id="KW-0805">Transcription regulation</keyword>
<dbReference type="InterPro" id="IPR036390">
    <property type="entry name" value="WH_DNA-bd_sf"/>
</dbReference>
<dbReference type="PANTHER" id="PTHR30537">
    <property type="entry name" value="HTH-TYPE TRANSCRIPTIONAL REGULATOR"/>
    <property type="match status" value="1"/>
</dbReference>
<evidence type="ECO:0000256" key="4">
    <source>
        <dbReference type="ARBA" id="ARBA00023163"/>
    </source>
</evidence>
<gene>
    <name evidence="6" type="ORF">F3S47_13545</name>
</gene>
<dbReference type="AlphaFoldDB" id="A0A5J5GGE1"/>
<dbReference type="GO" id="GO:0043565">
    <property type="term" value="F:sequence-specific DNA binding"/>
    <property type="evidence" value="ECO:0007669"/>
    <property type="project" value="TreeGrafter"/>
</dbReference>